<keyword evidence="6" id="KW-1185">Reference proteome</keyword>
<comment type="similarity">
    <text evidence="1">Belongs to the intradiol ring-cleavage dioxygenase family.</text>
</comment>
<dbReference type="Pfam" id="PF00775">
    <property type="entry name" value="Dioxygenase_C"/>
    <property type="match status" value="1"/>
</dbReference>
<accession>A0ABZ0KNS7</accession>
<evidence type="ECO:0000313" key="5">
    <source>
        <dbReference type="EMBL" id="WOT39512.1"/>
    </source>
</evidence>
<name>A0ABZ0KNS7_STRC4</name>
<dbReference type="PANTHER" id="PTHR33711:SF7">
    <property type="entry name" value="INTRADIOL RING-CLEAVAGE DIOXYGENASES DOMAIN-CONTAINING PROTEIN-RELATED"/>
    <property type="match status" value="1"/>
</dbReference>
<dbReference type="Gene3D" id="2.60.130.10">
    <property type="entry name" value="Aromatic compound dioxygenase"/>
    <property type="match status" value="1"/>
</dbReference>
<evidence type="ECO:0000256" key="2">
    <source>
        <dbReference type="ARBA" id="ARBA00022964"/>
    </source>
</evidence>
<sequence length="295" mass="31939">MTTHADPSYVDPTMINPRAVRLVEAFKQALMRLRDEEGLTFDDLKAAADLLQRVQTATGAPLALAAMPLYSELFQGGQDGYTPSDDVESPTYFPGSQRMDNPGILPMREDEPGTPLIASGRILDGHGQPLAGAKLEIYHAADNGNYSGLYDDGVPKGNLRGHLFTDADGRYAFTTISPVAYVDPVTAAVEGVAEAAAAIGRSSYRPAHIHYEVHHPDLIRPWRGEVYFTGDPVIPVDFVGPNIAQPVLQADSVLHDDPADIAAHGFDGPYRTAEFDFILKTRTSPETATVKKRPA</sequence>
<keyword evidence="3" id="KW-0560">Oxidoreductase</keyword>
<dbReference type="SUPFAM" id="SSF49482">
    <property type="entry name" value="Aromatic compound dioxygenase"/>
    <property type="match status" value="1"/>
</dbReference>
<dbReference type="InterPro" id="IPR050770">
    <property type="entry name" value="Intradiol_RC_Dioxygenase"/>
</dbReference>
<dbReference type="InterPro" id="IPR015889">
    <property type="entry name" value="Intradiol_dOase_core"/>
</dbReference>
<evidence type="ECO:0000259" key="4">
    <source>
        <dbReference type="Pfam" id="PF00775"/>
    </source>
</evidence>
<evidence type="ECO:0000256" key="1">
    <source>
        <dbReference type="ARBA" id="ARBA00007825"/>
    </source>
</evidence>
<dbReference type="EMBL" id="CP137524">
    <property type="protein sequence ID" value="WOT39512.1"/>
    <property type="molecule type" value="Genomic_DNA"/>
</dbReference>
<dbReference type="Proteomes" id="UP001305002">
    <property type="component" value="Chromosome"/>
</dbReference>
<protein>
    <recommendedName>
        <fullName evidence="4">Intradiol ring-cleavage dioxygenases domain-containing protein</fullName>
    </recommendedName>
</protein>
<evidence type="ECO:0000313" key="6">
    <source>
        <dbReference type="Proteomes" id="UP001305002"/>
    </source>
</evidence>
<dbReference type="InterPro" id="IPR000627">
    <property type="entry name" value="Intradiol_dOase_C"/>
</dbReference>
<dbReference type="PANTHER" id="PTHR33711">
    <property type="entry name" value="DIOXYGENASE, PUTATIVE (AFU_ORTHOLOGUE AFUA_2G02910)-RELATED"/>
    <property type="match status" value="1"/>
</dbReference>
<reference evidence="5 6" key="2">
    <citation type="journal article" date="2024" name="Microb. Biotechnol.">
        <title>The involvement of multiple ABC transporters in daunorubicin efflux in Streptomyces coeruleorubidus.</title>
        <authorList>
            <person name="Dong J."/>
            <person name="Ning J."/>
            <person name="Tian Y."/>
            <person name="Li H."/>
            <person name="Chen H."/>
            <person name="Guan W."/>
        </authorList>
    </citation>
    <scope>NUCLEOTIDE SEQUENCE [LARGE SCALE GENOMIC DNA]</scope>
    <source>
        <strain evidence="5 6">CICC 11043</strain>
    </source>
</reference>
<gene>
    <name evidence="5" type="ORF">R5U08_37650</name>
</gene>
<dbReference type="RefSeq" id="WP_317927695.1">
    <property type="nucleotide sequence ID" value="NZ_CP137524.1"/>
</dbReference>
<proteinExistence type="inferred from homology"/>
<organism evidence="5 6">
    <name type="scientific">Streptomyces coeruleorubidus</name>
    <dbReference type="NCBI Taxonomy" id="116188"/>
    <lineage>
        <taxon>Bacteria</taxon>
        <taxon>Bacillati</taxon>
        <taxon>Actinomycetota</taxon>
        <taxon>Actinomycetes</taxon>
        <taxon>Kitasatosporales</taxon>
        <taxon>Streptomycetaceae</taxon>
        <taxon>Streptomyces</taxon>
    </lineage>
</organism>
<feature type="domain" description="Intradiol ring-cleavage dioxygenases" evidence="4">
    <location>
        <begin position="87"/>
        <end position="267"/>
    </location>
</feature>
<keyword evidence="2" id="KW-0223">Dioxygenase</keyword>
<reference evidence="5 6" key="1">
    <citation type="journal article" date="2021" name="J. Microbiol. Biotechnol.">
        <title>An Efficient Markerless Deletion System Suitable for the Industrial Strains of Streptomyces.</title>
        <authorList>
            <person name="Dong J."/>
            <person name="Wei J."/>
            <person name="Li H."/>
            <person name="Zhao S."/>
            <person name="Guan W."/>
        </authorList>
    </citation>
    <scope>NUCLEOTIDE SEQUENCE [LARGE SCALE GENOMIC DNA]</scope>
    <source>
        <strain evidence="5 6">CICC 11043</strain>
    </source>
</reference>
<evidence type="ECO:0000256" key="3">
    <source>
        <dbReference type="ARBA" id="ARBA00023002"/>
    </source>
</evidence>